<reference evidence="2 3" key="1">
    <citation type="submission" date="2017-07" db="EMBL/GenBank/DDBJ databases">
        <title>Genome Sequence of Sulfitobacter pseudonitzschiae Strain SMR1 Isolated from a culture of the Diatom Skeletonema marinoi.</title>
        <authorList>
            <person name="Topel M."/>
            <person name="Pinder M.I.M."/>
            <person name="Johansson O.N."/>
            <person name="Kourtchenko O."/>
            <person name="Godhe A."/>
            <person name="Clarke A.K."/>
        </authorList>
    </citation>
    <scope>NUCLEOTIDE SEQUENCE [LARGE SCALE GENOMIC DNA]</scope>
    <source>
        <strain evidence="2 3">SMR1</strain>
    </source>
</reference>
<dbReference type="OrthoDB" id="6077989at2"/>
<sequence>MTDLIPIRTTDMPAEMGVLLHDYPRDAWAANPHFAKSTRQWMRAHEKFRVLADHLHDQTQGFLDRNHDPDDFADHLGRYGTALVRNLHGHHHFEDRTFFPELSAVDPRFDAGLEILEKDHEALDRVLDDFSHIGSRVIKLVQLDKAAAREEAGLLITQTGAIRAFLDRHLGDEEDLAVPVILHHALRG</sequence>
<gene>
    <name evidence="2" type="ORF">SULPSESMR1_00361</name>
</gene>
<evidence type="ECO:0000313" key="2">
    <source>
        <dbReference type="EMBL" id="ASM71196.1"/>
    </source>
</evidence>
<dbReference type="Proteomes" id="UP000199754">
    <property type="component" value="Chromosome"/>
</dbReference>
<dbReference type="Gene3D" id="1.20.120.520">
    <property type="entry name" value="nmb1532 protein domain like"/>
    <property type="match status" value="1"/>
</dbReference>
<feature type="domain" description="Hemerythrin-like" evidence="1">
    <location>
        <begin position="39"/>
        <end position="180"/>
    </location>
</feature>
<dbReference type="KEGG" id="spse:SULPSESMR1_00361"/>
<dbReference type="InterPro" id="IPR012312">
    <property type="entry name" value="Hemerythrin-like"/>
</dbReference>
<keyword evidence="3" id="KW-1185">Reference proteome</keyword>
<dbReference type="STRING" id="1402135.SAMN05444149_102400"/>
<accession>A0A221JWV6</accession>
<dbReference type="AlphaFoldDB" id="A0A221JWV6"/>
<protein>
    <submittedName>
        <fullName evidence="2">Hemerythrin HHE cation binding domain protein</fullName>
    </submittedName>
</protein>
<dbReference type="Pfam" id="PF01814">
    <property type="entry name" value="Hemerythrin"/>
    <property type="match status" value="1"/>
</dbReference>
<name>A0A221JWV6_9RHOB</name>
<evidence type="ECO:0000313" key="3">
    <source>
        <dbReference type="Proteomes" id="UP000199754"/>
    </source>
</evidence>
<proteinExistence type="predicted"/>
<evidence type="ECO:0000259" key="1">
    <source>
        <dbReference type="Pfam" id="PF01814"/>
    </source>
</evidence>
<dbReference type="EMBL" id="CP022415">
    <property type="protein sequence ID" value="ASM71196.1"/>
    <property type="molecule type" value="Genomic_DNA"/>
</dbReference>
<organism evidence="2 3">
    <name type="scientific">Pseudosulfitobacter pseudonitzschiae</name>
    <dbReference type="NCBI Taxonomy" id="1402135"/>
    <lineage>
        <taxon>Bacteria</taxon>
        <taxon>Pseudomonadati</taxon>
        <taxon>Pseudomonadota</taxon>
        <taxon>Alphaproteobacteria</taxon>
        <taxon>Rhodobacterales</taxon>
        <taxon>Roseobacteraceae</taxon>
        <taxon>Pseudosulfitobacter</taxon>
    </lineage>
</organism>
<dbReference type="RefSeq" id="WP_089419293.1">
    <property type="nucleotide sequence ID" value="NZ_CP022415.1"/>
</dbReference>